<proteinExistence type="predicted"/>
<evidence type="ECO:0000313" key="6">
    <source>
        <dbReference type="EMBL" id="CPR21128.1"/>
    </source>
</evidence>
<feature type="domain" description="BPL/LPL catalytic" evidence="5">
    <location>
        <begin position="6"/>
        <end position="186"/>
    </location>
</feature>
<dbReference type="EMBL" id="LN829119">
    <property type="protein sequence ID" value="CPR21128.1"/>
    <property type="molecule type" value="Genomic_DNA"/>
</dbReference>
<dbReference type="OrthoDB" id="9807064at2"/>
<dbReference type="RefSeq" id="WP_046478820.1">
    <property type="nucleotide sequence ID" value="NZ_LN829118.1"/>
</dbReference>
<dbReference type="KEGG" id="fiy:BN1229_v1_2914"/>
<evidence type="ECO:0000256" key="1">
    <source>
        <dbReference type="ARBA" id="ARBA00022598"/>
    </source>
</evidence>
<dbReference type="InterPro" id="IPR045864">
    <property type="entry name" value="aa-tRNA-synth_II/BPL/LPL"/>
</dbReference>
<dbReference type="Pfam" id="PF02237">
    <property type="entry name" value="BPL_C"/>
    <property type="match status" value="1"/>
</dbReference>
<keyword evidence="2" id="KW-0092">Biotin</keyword>
<sequence length="253" mass="26751">MSDHSEFFAPVLQLEECASTNAEAMRLTLAGEAGPFWVASEKQTGGRGRQGRTWTSPPGNLSASLLIRLACEPITATQLSLVAGLALREAVAEQPGFERVAGNLRLKWPNDLLLGTAKCAGILVETSVIEARQLACVIGFGVNIKASPEGLDRAVTCLYDHGMVTDSSALLASLDATMGRRMGDWKLGLGFPVICAEWQRFAGTPGEAISVNASGTRFSGRYAGLDLDGALLLKEDGGTIRRIAFGEIVDALA</sequence>
<organism evidence="6 7">
    <name type="scientific">Candidatus Filomicrobium marinum</name>
    <dbReference type="NCBI Taxonomy" id="1608628"/>
    <lineage>
        <taxon>Bacteria</taxon>
        <taxon>Pseudomonadati</taxon>
        <taxon>Pseudomonadota</taxon>
        <taxon>Alphaproteobacteria</taxon>
        <taxon>Hyphomicrobiales</taxon>
        <taxon>Hyphomicrobiaceae</taxon>
        <taxon>Filomicrobium</taxon>
    </lineage>
</organism>
<keyword evidence="7" id="KW-1185">Reference proteome</keyword>
<dbReference type="NCBIfam" id="TIGR00121">
    <property type="entry name" value="birA_ligase"/>
    <property type="match status" value="1"/>
</dbReference>
<dbReference type="InterPro" id="IPR004408">
    <property type="entry name" value="Biotin_CoA_COase_ligase"/>
</dbReference>
<evidence type="ECO:0000256" key="2">
    <source>
        <dbReference type="ARBA" id="ARBA00023267"/>
    </source>
</evidence>
<accession>A0A0D6JHT8</accession>
<evidence type="ECO:0000313" key="7">
    <source>
        <dbReference type="Proteomes" id="UP000033187"/>
    </source>
</evidence>
<name>A0A0D6JHT8_9HYPH</name>
<reference evidence="7" key="1">
    <citation type="submission" date="2015-02" db="EMBL/GenBank/DDBJ databases">
        <authorList>
            <person name="Chooi Y.-H."/>
        </authorList>
    </citation>
    <scope>NUCLEOTIDE SEQUENCE [LARGE SCALE GENOMIC DNA]</scope>
    <source>
        <strain evidence="7">strain Y</strain>
    </source>
</reference>
<dbReference type="SUPFAM" id="SSF55681">
    <property type="entry name" value="Class II aaRS and biotin synthetases"/>
    <property type="match status" value="1"/>
</dbReference>
<dbReference type="PANTHER" id="PTHR12835:SF5">
    <property type="entry name" value="BIOTIN--PROTEIN LIGASE"/>
    <property type="match status" value="1"/>
</dbReference>
<dbReference type="Gene3D" id="2.30.30.100">
    <property type="match status" value="1"/>
</dbReference>
<dbReference type="InterPro" id="IPR004143">
    <property type="entry name" value="BPL_LPL_catalytic"/>
</dbReference>
<comment type="catalytic activity">
    <reaction evidence="4">
        <text>biotin + L-lysyl-[protein] + ATP = N(6)-biotinyl-L-lysyl-[protein] + AMP + diphosphate + H(+)</text>
        <dbReference type="Rhea" id="RHEA:11756"/>
        <dbReference type="Rhea" id="RHEA-COMP:9752"/>
        <dbReference type="Rhea" id="RHEA-COMP:10505"/>
        <dbReference type="ChEBI" id="CHEBI:15378"/>
        <dbReference type="ChEBI" id="CHEBI:29969"/>
        <dbReference type="ChEBI" id="CHEBI:30616"/>
        <dbReference type="ChEBI" id="CHEBI:33019"/>
        <dbReference type="ChEBI" id="CHEBI:57586"/>
        <dbReference type="ChEBI" id="CHEBI:83144"/>
        <dbReference type="ChEBI" id="CHEBI:456215"/>
        <dbReference type="EC" id="6.3.4.15"/>
    </reaction>
</comment>
<dbReference type="PROSITE" id="PS51733">
    <property type="entry name" value="BPL_LPL_CATALYTIC"/>
    <property type="match status" value="1"/>
</dbReference>
<dbReference type="EC" id="6.3.4.15" evidence="3"/>
<dbReference type="GO" id="GO:0005737">
    <property type="term" value="C:cytoplasm"/>
    <property type="evidence" value="ECO:0007669"/>
    <property type="project" value="TreeGrafter"/>
</dbReference>
<protein>
    <recommendedName>
        <fullName evidence="3">biotin--[biotin carboxyl-carrier protein] ligase</fullName>
        <ecNumber evidence="3">6.3.4.15</ecNumber>
    </recommendedName>
</protein>
<dbReference type="Gene3D" id="3.30.930.10">
    <property type="entry name" value="Bira Bifunctional Protein, Domain 2"/>
    <property type="match status" value="1"/>
</dbReference>
<dbReference type="Pfam" id="PF03099">
    <property type="entry name" value="BPL_LplA_LipB"/>
    <property type="match status" value="1"/>
</dbReference>
<gene>
    <name evidence="6" type="ORF">YBN1229_v1_2914</name>
</gene>
<dbReference type="Proteomes" id="UP000033187">
    <property type="component" value="Chromosome 1"/>
</dbReference>
<evidence type="ECO:0000259" key="5">
    <source>
        <dbReference type="PROSITE" id="PS51733"/>
    </source>
</evidence>
<keyword evidence="1 6" id="KW-0436">Ligase</keyword>
<evidence type="ECO:0000256" key="4">
    <source>
        <dbReference type="ARBA" id="ARBA00047846"/>
    </source>
</evidence>
<dbReference type="PANTHER" id="PTHR12835">
    <property type="entry name" value="BIOTIN PROTEIN LIGASE"/>
    <property type="match status" value="1"/>
</dbReference>
<dbReference type="GO" id="GO:0004077">
    <property type="term" value="F:biotin--[biotin carboxyl-carrier protein] ligase activity"/>
    <property type="evidence" value="ECO:0007669"/>
    <property type="project" value="UniProtKB-EC"/>
</dbReference>
<dbReference type="CDD" id="cd16442">
    <property type="entry name" value="BPL"/>
    <property type="match status" value="1"/>
</dbReference>
<evidence type="ECO:0000256" key="3">
    <source>
        <dbReference type="ARBA" id="ARBA00024227"/>
    </source>
</evidence>
<dbReference type="KEGG" id="fil:BN1229_v1_3002"/>
<dbReference type="AlphaFoldDB" id="A0A0D6JHT8"/>
<dbReference type="InterPro" id="IPR003142">
    <property type="entry name" value="BPL_C"/>
</dbReference>